<organism evidence="2 3">
    <name type="scientific">Lentilactobacillus farraginis DSM 18382 = JCM 14108</name>
    <dbReference type="NCBI Taxonomy" id="1423743"/>
    <lineage>
        <taxon>Bacteria</taxon>
        <taxon>Bacillati</taxon>
        <taxon>Bacillota</taxon>
        <taxon>Bacilli</taxon>
        <taxon>Lactobacillales</taxon>
        <taxon>Lactobacillaceae</taxon>
        <taxon>Lentilactobacillus</taxon>
    </lineage>
</organism>
<dbReference type="GO" id="GO:0000156">
    <property type="term" value="F:phosphorelay response regulator activity"/>
    <property type="evidence" value="ECO:0007669"/>
    <property type="project" value="InterPro"/>
</dbReference>
<dbReference type="PANTHER" id="PTHR37299:SF4">
    <property type="entry name" value="TRANSCRIPTIONAL REGULATOR"/>
    <property type="match status" value="1"/>
</dbReference>
<dbReference type="PANTHER" id="PTHR37299">
    <property type="entry name" value="TRANSCRIPTIONAL REGULATOR-RELATED"/>
    <property type="match status" value="1"/>
</dbReference>
<gene>
    <name evidence="2" type="ORF">JCM14108_1651</name>
</gene>
<dbReference type="InterPro" id="IPR046947">
    <property type="entry name" value="LytR-like"/>
</dbReference>
<name>X0PAU8_9LACO</name>
<dbReference type="OrthoDB" id="9808614at2"/>
<dbReference type="InterPro" id="IPR007492">
    <property type="entry name" value="LytTR_DNA-bd_dom"/>
</dbReference>
<protein>
    <submittedName>
        <fullName evidence="2">Response regulator of the LytR/AlgR family</fullName>
    </submittedName>
</protein>
<dbReference type="eggNOG" id="COG3279">
    <property type="taxonomic scope" value="Bacteria"/>
</dbReference>
<evidence type="ECO:0000313" key="2">
    <source>
        <dbReference type="EMBL" id="GAF36673.1"/>
    </source>
</evidence>
<comment type="caution">
    <text evidence="2">The sequence shown here is derived from an EMBL/GenBank/DDBJ whole genome shotgun (WGS) entry which is preliminary data.</text>
</comment>
<dbReference type="Proteomes" id="UP000019488">
    <property type="component" value="Unassembled WGS sequence"/>
</dbReference>
<feature type="domain" description="HTH LytTR-type" evidence="1">
    <location>
        <begin position="44"/>
        <end position="147"/>
    </location>
</feature>
<sequence length="149" mass="17775">MKVRVEIDNELTDKEIVIRAPEYDAEIQELYQSIQKSFGWQHPLIFYKGTSEYYLNLDEVLFFETDGRQVHAHTNDDEYVIHHRLYELEELLPGRFARVSKSAMINIRQVYALTHSLSSTVVRFQGSQKQVYVSRRYYKVLKEKLKRGR</sequence>
<accession>X0PAU8</accession>
<dbReference type="SMART" id="SM00850">
    <property type="entry name" value="LytTR"/>
    <property type="match status" value="1"/>
</dbReference>
<dbReference type="PROSITE" id="PS50930">
    <property type="entry name" value="HTH_LYTTR"/>
    <property type="match status" value="1"/>
</dbReference>
<dbReference type="EMBL" id="BAKI01000015">
    <property type="protein sequence ID" value="GAF36673.1"/>
    <property type="molecule type" value="Genomic_DNA"/>
</dbReference>
<dbReference type="Gene3D" id="2.40.50.1020">
    <property type="entry name" value="LytTr DNA-binding domain"/>
    <property type="match status" value="1"/>
</dbReference>
<dbReference type="AlphaFoldDB" id="X0PAU8"/>
<dbReference type="Pfam" id="PF04397">
    <property type="entry name" value="LytTR"/>
    <property type="match status" value="1"/>
</dbReference>
<evidence type="ECO:0000259" key="1">
    <source>
        <dbReference type="PROSITE" id="PS50930"/>
    </source>
</evidence>
<dbReference type="STRING" id="1423743.FD41_GL002705"/>
<dbReference type="RefSeq" id="WP_035179560.1">
    <property type="nucleotide sequence ID" value="NZ_AZFY01000053.1"/>
</dbReference>
<evidence type="ECO:0000313" key="3">
    <source>
        <dbReference type="Proteomes" id="UP000019488"/>
    </source>
</evidence>
<proteinExistence type="predicted"/>
<reference evidence="2" key="1">
    <citation type="journal article" date="2014" name="Genome Announc.">
        <title>Draft Genome Sequences of Two Lactobacillus Strains, L. farraginis JCM 14108T and L. composti JCM 14202T, Isolated from Compost of Distilled Shochu Residue.</title>
        <authorList>
            <person name="Yuki M."/>
            <person name="Oshima K."/>
            <person name="Suda W."/>
            <person name="Kitahara M."/>
            <person name="Kitamura K."/>
            <person name="Iida T."/>
            <person name="Hattori M."/>
            <person name="Ohkuma M."/>
        </authorList>
    </citation>
    <scope>NUCLEOTIDE SEQUENCE [LARGE SCALE GENOMIC DNA]</scope>
    <source>
        <strain evidence="2">JCM 14108</strain>
    </source>
</reference>
<dbReference type="GO" id="GO:0003677">
    <property type="term" value="F:DNA binding"/>
    <property type="evidence" value="ECO:0007669"/>
    <property type="project" value="InterPro"/>
</dbReference>